<dbReference type="EC" id="3.5.4.19" evidence="15"/>
<dbReference type="EMBL" id="BMOY01000009">
    <property type="protein sequence ID" value="GGJ01577.1"/>
    <property type="molecule type" value="Genomic_DNA"/>
</dbReference>
<dbReference type="InterPro" id="IPR038019">
    <property type="entry name" value="PRib_AMP_CycHydrolase_sf"/>
</dbReference>
<dbReference type="InterPro" id="IPR026660">
    <property type="entry name" value="PRA-CH"/>
</dbReference>
<dbReference type="NCBIfam" id="NF000768">
    <property type="entry name" value="PRK00051.1"/>
    <property type="match status" value="1"/>
</dbReference>
<dbReference type="HAMAP" id="MF_01020">
    <property type="entry name" value="HisE"/>
    <property type="match status" value="1"/>
</dbReference>
<evidence type="ECO:0000256" key="12">
    <source>
        <dbReference type="ARBA" id="ARBA00022840"/>
    </source>
</evidence>
<accession>A0A917NHH3</accession>
<dbReference type="AlphaFoldDB" id="A0A917NHH3"/>
<keyword evidence="9 15" id="KW-0028">Amino-acid biosynthesis</keyword>
<evidence type="ECO:0000256" key="6">
    <source>
        <dbReference type="ARBA" id="ARBA00007731"/>
    </source>
</evidence>
<keyword evidence="13 15" id="KW-0368">Histidine biosynthesis</keyword>
<keyword evidence="19" id="KW-1185">Reference proteome</keyword>
<feature type="region of interest" description="Phosphoribosyl-AMP cyclohydrolase" evidence="15">
    <location>
        <begin position="1"/>
        <end position="184"/>
    </location>
</feature>
<dbReference type="Pfam" id="PF01503">
    <property type="entry name" value="PRA-PH"/>
    <property type="match status" value="1"/>
</dbReference>
<evidence type="ECO:0000259" key="17">
    <source>
        <dbReference type="Pfam" id="PF01502"/>
    </source>
</evidence>
<dbReference type="InterPro" id="IPR023019">
    <property type="entry name" value="His_synth_HisIE"/>
</dbReference>
<evidence type="ECO:0000313" key="18">
    <source>
        <dbReference type="EMBL" id="GGJ01577.1"/>
    </source>
</evidence>
<dbReference type="Gene3D" id="1.10.287.1080">
    <property type="entry name" value="MazG-like"/>
    <property type="match status" value="1"/>
</dbReference>
<comment type="pathway">
    <text evidence="4 15">Amino-acid biosynthesis; L-histidine biosynthesis; L-histidine from 5-phospho-alpha-D-ribose 1-diphosphate: step 3/9.</text>
</comment>
<evidence type="ECO:0000256" key="3">
    <source>
        <dbReference type="ARBA" id="ARBA00004496"/>
    </source>
</evidence>
<evidence type="ECO:0000256" key="15">
    <source>
        <dbReference type="HAMAP-Rule" id="MF_01019"/>
    </source>
</evidence>
<protein>
    <recommendedName>
        <fullName evidence="15">Histidine biosynthesis bifunctional protein HisIE</fullName>
    </recommendedName>
    <domain>
        <recommendedName>
            <fullName evidence="15">Phosphoribosyl-AMP cyclohydrolase</fullName>
            <shortName evidence="15">PRA-CH</shortName>
            <ecNumber evidence="15">3.5.4.19</ecNumber>
        </recommendedName>
    </domain>
    <domain>
        <recommendedName>
            <fullName evidence="15">Phosphoribosyl-ATP pyrophosphatase</fullName>
            <shortName evidence="15">PRA-PH</shortName>
            <ecNumber evidence="15">3.6.1.31</ecNumber>
        </recommendedName>
    </domain>
</protein>
<evidence type="ECO:0000256" key="8">
    <source>
        <dbReference type="ARBA" id="ARBA00022490"/>
    </source>
</evidence>
<dbReference type="FunFam" id="3.10.20.810:FF:000001">
    <property type="entry name" value="Histidine biosynthesis bifunctional protein HisIE"/>
    <property type="match status" value="1"/>
</dbReference>
<reference evidence="18" key="2">
    <citation type="submission" date="2020-09" db="EMBL/GenBank/DDBJ databases">
        <authorList>
            <person name="Sun Q."/>
            <person name="Ohkuma M."/>
        </authorList>
    </citation>
    <scope>NUCLEOTIDE SEQUENCE</scope>
    <source>
        <strain evidence="18">JCM 18487</strain>
    </source>
</reference>
<comment type="caution">
    <text evidence="18">The sequence shown here is derived from an EMBL/GenBank/DDBJ whole genome shotgun (WGS) entry which is preliminary data.</text>
</comment>
<dbReference type="CDD" id="cd11534">
    <property type="entry name" value="NTP-PPase_HisIE_like"/>
    <property type="match status" value="1"/>
</dbReference>
<dbReference type="GO" id="GO:0000105">
    <property type="term" value="P:L-histidine biosynthetic process"/>
    <property type="evidence" value="ECO:0007669"/>
    <property type="project" value="UniProtKB-UniRule"/>
</dbReference>
<sequence length="298" mass="32025">MRPHGSLPEGAAQQGGRADFAVPVTKETVALERVRYDAKTGLVPVVVQDVRTGAVLMLAYADREALKRTQSSGLAWFWSRSRQAYWCKGATSGHVQRVVEMRMDCDGDAVLYLVEPAGPACHTGEETCFFRRVESRDGQGGAQAAADLADAADVTARGGTLADDADGPEPALAQHGAPAAADDVLGRLWAVIEERWRKRPQGSYTTLLFEQGIDKVAKKVGEEAVEVVIAAKNAADGADPAAGMEADAAGRSERERRNPGRTALASESADLLYHLLVLWRSAGLRPQDVYEVLRSRLS</sequence>
<organism evidence="18 19">
    <name type="scientific">Alicyclobacillus cellulosilyticus</name>
    <dbReference type="NCBI Taxonomy" id="1003997"/>
    <lineage>
        <taxon>Bacteria</taxon>
        <taxon>Bacillati</taxon>
        <taxon>Bacillota</taxon>
        <taxon>Bacilli</taxon>
        <taxon>Bacillales</taxon>
        <taxon>Alicyclobacillaceae</taxon>
        <taxon>Alicyclobacillus</taxon>
    </lineage>
</organism>
<evidence type="ECO:0000256" key="7">
    <source>
        <dbReference type="ARBA" id="ARBA00008299"/>
    </source>
</evidence>
<evidence type="ECO:0000256" key="14">
    <source>
        <dbReference type="ARBA" id="ARBA00023268"/>
    </source>
</evidence>
<evidence type="ECO:0000256" key="16">
    <source>
        <dbReference type="SAM" id="MobiDB-lite"/>
    </source>
</evidence>
<comment type="catalytic activity">
    <reaction evidence="2 15">
        <text>1-(5-phospho-beta-D-ribosyl)-ATP + H2O = 1-(5-phospho-beta-D-ribosyl)-5'-AMP + diphosphate + H(+)</text>
        <dbReference type="Rhea" id="RHEA:22828"/>
        <dbReference type="ChEBI" id="CHEBI:15377"/>
        <dbReference type="ChEBI" id="CHEBI:15378"/>
        <dbReference type="ChEBI" id="CHEBI:33019"/>
        <dbReference type="ChEBI" id="CHEBI:59457"/>
        <dbReference type="ChEBI" id="CHEBI:73183"/>
        <dbReference type="EC" id="3.6.1.31"/>
    </reaction>
</comment>
<dbReference type="NCBIfam" id="NF002747">
    <property type="entry name" value="PRK02759.1"/>
    <property type="match status" value="1"/>
</dbReference>
<dbReference type="SUPFAM" id="SSF141734">
    <property type="entry name" value="HisI-like"/>
    <property type="match status" value="1"/>
</dbReference>
<dbReference type="SUPFAM" id="SSF101386">
    <property type="entry name" value="all-alpha NTP pyrophosphatases"/>
    <property type="match status" value="1"/>
</dbReference>
<keyword evidence="11 15" id="KW-0378">Hydrolase</keyword>
<dbReference type="Pfam" id="PF01502">
    <property type="entry name" value="PRA-CH"/>
    <property type="match status" value="1"/>
</dbReference>
<evidence type="ECO:0000256" key="5">
    <source>
        <dbReference type="ARBA" id="ARBA00005204"/>
    </source>
</evidence>
<dbReference type="GO" id="GO:0005737">
    <property type="term" value="C:cytoplasm"/>
    <property type="evidence" value="ECO:0007669"/>
    <property type="project" value="UniProtKB-SubCell"/>
</dbReference>
<dbReference type="Gene3D" id="3.10.20.810">
    <property type="entry name" value="Phosphoribosyl-AMP cyclohydrolase"/>
    <property type="match status" value="1"/>
</dbReference>
<comment type="similarity">
    <text evidence="6 15">In the C-terminal section; belongs to the PRA-PH family.</text>
</comment>
<evidence type="ECO:0000256" key="4">
    <source>
        <dbReference type="ARBA" id="ARBA00005169"/>
    </source>
</evidence>
<keyword evidence="10 15" id="KW-0547">Nucleotide-binding</keyword>
<dbReference type="HAMAP" id="MF_01019">
    <property type="entry name" value="HisIE"/>
    <property type="match status" value="1"/>
</dbReference>
<keyword evidence="12 15" id="KW-0067">ATP-binding</keyword>
<keyword evidence="14 15" id="KW-0511">Multifunctional enzyme</keyword>
<evidence type="ECO:0000256" key="11">
    <source>
        <dbReference type="ARBA" id="ARBA00022801"/>
    </source>
</evidence>
<dbReference type="GO" id="GO:0005524">
    <property type="term" value="F:ATP binding"/>
    <property type="evidence" value="ECO:0007669"/>
    <property type="project" value="UniProtKB-KW"/>
</dbReference>
<feature type="domain" description="Phosphoribosyl-AMP cyclohydrolase" evidence="17">
    <location>
        <begin position="57"/>
        <end position="130"/>
    </location>
</feature>
<dbReference type="Proteomes" id="UP000637695">
    <property type="component" value="Unassembled WGS sequence"/>
</dbReference>
<feature type="region of interest" description="Disordered" evidence="16">
    <location>
        <begin position="239"/>
        <end position="263"/>
    </location>
</feature>
<proteinExistence type="inferred from homology"/>
<evidence type="ECO:0000256" key="10">
    <source>
        <dbReference type="ARBA" id="ARBA00022741"/>
    </source>
</evidence>
<dbReference type="InterPro" id="IPR002496">
    <property type="entry name" value="PRib_AMP_CycHydrolase_dom"/>
</dbReference>
<name>A0A917NHH3_9BACL</name>
<gene>
    <name evidence="15 18" type="primary">hisI</name>
    <name evidence="15" type="synonym">hisIE</name>
    <name evidence="18" type="ORF">GCM10010885_08480</name>
</gene>
<dbReference type="EC" id="3.6.1.31" evidence="15"/>
<evidence type="ECO:0000256" key="9">
    <source>
        <dbReference type="ARBA" id="ARBA00022605"/>
    </source>
</evidence>
<feature type="region of interest" description="Phosphoribosyl-ATP pyrophosphohydrolase" evidence="15">
    <location>
        <begin position="185"/>
        <end position="298"/>
    </location>
</feature>
<evidence type="ECO:0000256" key="1">
    <source>
        <dbReference type="ARBA" id="ARBA00000024"/>
    </source>
</evidence>
<evidence type="ECO:0000313" key="19">
    <source>
        <dbReference type="Proteomes" id="UP000637695"/>
    </source>
</evidence>
<dbReference type="GO" id="GO:0004635">
    <property type="term" value="F:phosphoribosyl-AMP cyclohydrolase activity"/>
    <property type="evidence" value="ECO:0007669"/>
    <property type="project" value="UniProtKB-UniRule"/>
</dbReference>
<evidence type="ECO:0000256" key="13">
    <source>
        <dbReference type="ARBA" id="ARBA00023102"/>
    </source>
</evidence>
<comment type="pathway">
    <text evidence="5 15">Amino-acid biosynthesis; L-histidine biosynthesis; L-histidine from 5-phospho-alpha-D-ribose 1-diphosphate: step 2/9.</text>
</comment>
<reference evidence="18" key="1">
    <citation type="journal article" date="2014" name="Int. J. Syst. Evol. Microbiol.">
        <title>Complete genome sequence of Corynebacterium casei LMG S-19264T (=DSM 44701T), isolated from a smear-ripened cheese.</title>
        <authorList>
            <consortium name="US DOE Joint Genome Institute (JGI-PGF)"/>
            <person name="Walter F."/>
            <person name="Albersmeier A."/>
            <person name="Kalinowski J."/>
            <person name="Ruckert C."/>
        </authorList>
    </citation>
    <scope>NUCLEOTIDE SEQUENCE</scope>
    <source>
        <strain evidence="18">JCM 18487</strain>
    </source>
</reference>
<dbReference type="PANTHER" id="PTHR42945">
    <property type="entry name" value="HISTIDINE BIOSYNTHESIS BIFUNCTIONAL PROTEIN"/>
    <property type="match status" value="1"/>
</dbReference>
<dbReference type="NCBIfam" id="TIGR03188">
    <property type="entry name" value="histidine_hisI"/>
    <property type="match status" value="1"/>
</dbReference>
<comment type="subcellular location">
    <subcellularLocation>
        <location evidence="3 15">Cytoplasm</location>
    </subcellularLocation>
</comment>
<comment type="catalytic activity">
    <reaction evidence="1 15">
        <text>1-(5-phospho-beta-D-ribosyl)-5'-AMP + H2O = 1-(5-phospho-beta-D-ribosyl)-5-[(5-phospho-beta-D-ribosylamino)methylideneamino]imidazole-4-carboxamide</text>
        <dbReference type="Rhea" id="RHEA:20049"/>
        <dbReference type="ChEBI" id="CHEBI:15377"/>
        <dbReference type="ChEBI" id="CHEBI:58435"/>
        <dbReference type="ChEBI" id="CHEBI:59457"/>
        <dbReference type="EC" id="3.5.4.19"/>
    </reaction>
</comment>
<dbReference type="InterPro" id="IPR021130">
    <property type="entry name" value="PRib-ATP_PPHydrolase-like"/>
</dbReference>
<keyword evidence="8 15" id="KW-0963">Cytoplasm</keyword>
<dbReference type="InterPro" id="IPR008179">
    <property type="entry name" value="HisE"/>
</dbReference>
<comment type="similarity">
    <text evidence="7 15">In the N-terminal section; belongs to the PRA-CH family.</text>
</comment>
<dbReference type="HAMAP" id="MF_01021">
    <property type="entry name" value="HisI"/>
    <property type="match status" value="1"/>
</dbReference>
<dbReference type="GO" id="GO:0004636">
    <property type="term" value="F:phosphoribosyl-ATP diphosphatase activity"/>
    <property type="evidence" value="ECO:0007669"/>
    <property type="project" value="UniProtKB-UniRule"/>
</dbReference>
<feature type="compositionally biased region" description="Basic and acidic residues" evidence="16">
    <location>
        <begin position="248"/>
        <end position="258"/>
    </location>
</feature>
<dbReference type="PANTHER" id="PTHR42945:SF1">
    <property type="entry name" value="HISTIDINE BIOSYNTHESIS BIFUNCTIONAL PROTEIN HIS7"/>
    <property type="match status" value="1"/>
</dbReference>
<evidence type="ECO:0000256" key="2">
    <source>
        <dbReference type="ARBA" id="ARBA00001460"/>
    </source>
</evidence>